<evidence type="ECO:0000259" key="12">
    <source>
        <dbReference type="Pfam" id="PF09248"/>
    </source>
</evidence>
<dbReference type="Pfam" id="PF02727">
    <property type="entry name" value="Cu_amine_oxidN2"/>
    <property type="match status" value="1"/>
</dbReference>
<comment type="PTM">
    <text evidence="7 8">Topaquinone (TPQ) is generated by copper-dependent autoxidation of a specific tyrosyl residue.</text>
</comment>
<feature type="domain" description="Copper amine oxidase catalytic" evidence="10">
    <location>
        <begin position="324"/>
        <end position="731"/>
    </location>
</feature>
<dbReference type="EMBL" id="PZQS01000013">
    <property type="protein sequence ID" value="PVD19731.1"/>
    <property type="molecule type" value="Genomic_DNA"/>
</dbReference>
<comment type="cofactor">
    <cofactor evidence="8">
        <name>Cu cation</name>
        <dbReference type="ChEBI" id="CHEBI:23378"/>
    </cofactor>
    <text evidence="8">Contains 1 topaquinone per subunit.</text>
</comment>
<dbReference type="InterPro" id="IPR015328">
    <property type="entry name" value="DUF1965"/>
</dbReference>
<dbReference type="AlphaFoldDB" id="A0A2T7NEZ0"/>
<dbReference type="STRING" id="400727.A0A2T7NEZ0"/>
<feature type="active site" description="Schiff-base intermediate with substrate; via topaquinone" evidence="6">
    <location>
        <position position="482"/>
    </location>
</feature>
<keyword evidence="2 8" id="KW-0479">Metal-binding</keyword>
<evidence type="ECO:0000256" key="2">
    <source>
        <dbReference type="ARBA" id="ARBA00022723"/>
    </source>
</evidence>
<evidence type="ECO:0000313" key="14">
    <source>
        <dbReference type="Proteomes" id="UP000245119"/>
    </source>
</evidence>
<evidence type="ECO:0000256" key="7">
    <source>
        <dbReference type="PIRSR" id="PIRSR600269-51"/>
    </source>
</evidence>
<dbReference type="InterPro" id="IPR015798">
    <property type="entry name" value="Cu_amine_oxidase_C"/>
</dbReference>
<evidence type="ECO:0000256" key="4">
    <source>
        <dbReference type="ARBA" id="ARBA00023002"/>
    </source>
</evidence>
<comment type="similarity">
    <text evidence="1 8">Belongs to the copper/topaquinone oxidase family.</text>
</comment>
<dbReference type="GO" id="GO:0005886">
    <property type="term" value="C:plasma membrane"/>
    <property type="evidence" value="ECO:0007669"/>
    <property type="project" value="TreeGrafter"/>
</dbReference>
<keyword evidence="4 8" id="KW-0560">Oxidoreductase</keyword>
<dbReference type="SUPFAM" id="SSF49998">
    <property type="entry name" value="Amine oxidase catalytic domain"/>
    <property type="match status" value="1"/>
</dbReference>
<accession>A0A2T7NEZ0</accession>
<dbReference type="PANTHER" id="PTHR10638:SF20">
    <property type="entry name" value="AMINE OXIDASE"/>
    <property type="match status" value="1"/>
</dbReference>
<keyword evidence="14" id="KW-1185">Reference proteome</keyword>
<dbReference type="GO" id="GO:0048038">
    <property type="term" value="F:quinone binding"/>
    <property type="evidence" value="ECO:0007669"/>
    <property type="project" value="InterPro"/>
</dbReference>
<evidence type="ECO:0000256" key="8">
    <source>
        <dbReference type="RuleBase" id="RU000672"/>
    </source>
</evidence>
<feature type="chain" id="PRO_5015674617" description="Amine oxidase" evidence="9">
    <location>
        <begin position="30"/>
        <end position="784"/>
    </location>
</feature>
<dbReference type="GO" id="GO:0009308">
    <property type="term" value="P:amine metabolic process"/>
    <property type="evidence" value="ECO:0007669"/>
    <property type="project" value="UniProtKB-UniRule"/>
</dbReference>
<proteinExistence type="inferred from homology"/>
<dbReference type="PROSITE" id="PS01164">
    <property type="entry name" value="COPPER_AMINE_OXID_1"/>
    <property type="match status" value="1"/>
</dbReference>
<dbReference type="Proteomes" id="UP000245119">
    <property type="component" value="Linkage Group LG13"/>
</dbReference>
<feature type="active site" description="Proton acceptor" evidence="6">
    <location>
        <position position="395"/>
    </location>
</feature>
<dbReference type="Gene3D" id="3.10.450.40">
    <property type="match status" value="2"/>
</dbReference>
<dbReference type="InterPro" id="IPR000269">
    <property type="entry name" value="Cu_amine_oxidase"/>
</dbReference>
<gene>
    <name evidence="13" type="ORF">C0Q70_20222</name>
</gene>
<evidence type="ECO:0000259" key="11">
    <source>
        <dbReference type="Pfam" id="PF02727"/>
    </source>
</evidence>
<dbReference type="Pfam" id="PF09248">
    <property type="entry name" value="DUF1965"/>
    <property type="match status" value="1"/>
</dbReference>
<dbReference type="PANTHER" id="PTHR10638">
    <property type="entry name" value="COPPER AMINE OXIDASE"/>
    <property type="match status" value="1"/>
</dbReference>
<evidence type="ECO:0000256" key="6">
    <source>
        <dbReference type="PIRSR" id="PIRSR600269-50"/>
    </source>
</evidence>
<evidence type="ECO:0000256" key="9">
    <source>
        <dbReference type="SAM" id="SignalP"/>
    </source>
</evidence>
<sequence>MLRVAAAASVVVCGVSLLTCALLLHQCRQQHDPVLPAPCRETGSVSRSEYMDGPLTPFSELSPAEVNSVLAFLSSNVSLELRDVRGASIKDTFVHLMEARVPPKQDVLRWLTGGGPPPKRVAKVILFRGSADPPVVEEHEVGPLPEPTYSRLVSSKLRRTVVPFSLRPFSKAEFMPIFRHLTPLVAREVGDLLEESYGARLGPGCKPRCLRLSFTPVSSAFLPPNTRAAWFWLAYDLEFYTLHPLDLQILVDTTALDAANWTVERIFYAEQFFDSLKDLADRYSAGTINVTRVAFPEEPVEELYSSLHLRGDPFPTDDKPPPLQVMPRGQRFKVEGSRVHYLKWSLTLRVSPSVGLQLYDVNFGGERVAYEVSLQEIAVLYAGRSPAASMLYFADSAGLFGTRMRGLLQGVDCPAYATYLDTRMFTSNDGGLARFPRALCIFEHNSQSPLRRHRAYGLSGAFYGGLVDTMLIVRTYISVINYDYVIDYIFRSSGAIEVRIGSTGYLATSFYLAGEERYGTRVHKHVTAGMHQHVFHIKADLDVAGTPNTFSTWDVGVENTTHTWSHDPAAIYAQTYISKNVRQRESEGCYNYNFKVPKYLLISGGKPTELGNRRSYRVIPQGMSPAMLPPLVGFESSVPWARCQVAVTRHHDDEATSSSIFAMWDARDPVVNFTRYLADNENIENEDLVTWVTLGTFHIPHTENLPNTATVGTHLALLLTPFNYFPQDPSIASRDAVRVSPLDSSRPLAGAVVQRYNTSVGMTCLPDMSLADEDLKANSTELFV</sequence>
<evidence type="ECO:0000313" key="13">
    <source>
        <dbReference type="EMBL" id="PVD19731.1"/>
    </source>
</evidence>
<protein>
    <recommendedName>
        <fullName evidence="8">Amine oxidase</fullName>
        <ecNumber evidence="8">1.4.3.-</ecNumber>
    </recommendedName>
</protein>
<dbReference type="GO" id="GO:0005507">
    <property type="term" value="F:copper ion binding"/>
    <property type="evidence" value="ECO:0007669"/>
    <property type="project" value="InterPro"/>
</dbReference>
<dbReference type="Gene3D" id="2.70.98.20">
    <property type="entry name" value="Copper amine oxidase, catalytic domain"/>
    <property type="match status" value="1"/>
</dbReference>
<evidence type="ECO:0000256" key="1">
    <source>
        <dbReference type="ARBA" id="ARBA00007983"/>
    </source>
</evidence>
<keyword evidence="3 6" id="KW-0801">TPQ</keyword>
<feature type="domain" description="DUF1965" evidence="12">
    <location>
        <begin position="241"/>
        <end position="284"/>
    </location>
</feature>
<dbReference type="PRINTS" id="PR00766">
    <property type="entry name" value="CUDAOXIDASE"/>
</dbReference>
<dbReference type="InterPro" id="IPR049948">
    <property type="entry name" value="Cu_Am_ox_TPQ-bd"/>
</dbReference>
<keyword evidence="5 8" id="KW-0186">Copper</keyword>
<reference evidence="13 14" key="1">
    <citation type="submission" date="2018-04" db="EMBL/GenBank/DDBJ databases">
        <title>The genome of golden apple snail Pomacea canaliculata provides insight into stress tolerance and invasive adaptation.</title>
        <authorList>
            <person name="Liu C."/>
            <person name="Liu B."/>
            <person name="Ren Y."/>
            <person name="Zhang Y."/>
            <person name="Wang H."/>
            <person name="Li S."/>
            <person name="Jiang F."/>
            <person name="Yin L."/>
            <person name="Zhang G."/>
            <person name="Qian W."/>
            <person name="Fan W."/>
        </authorList>
    </citation>
    <scope>NUCLEOTIDE SEQUENCE [LARGE SCALE GENOMIC DNA]</scope>
    <source>
        <strain evidence="13">SZHN2017</strain>
        <tissue evidence="13">Muscle</tissue>
    </source>
</reference>
<dbReference type="InterPro" id="IPR015800">
    <property type="entry name" value="Cu_amine_oxidase_N2"/>
</dbReference>
<evidence type="ECO:0000256" key="3">
    <source>
        <dbReference type="ARBA" id="ARBA00022772"/>
    </source>
</evidence>
<dbReference type="InterPro" id="IPR016182">
    <property type="entry name" value="Cu_amine_oxidase_N-reg"/>
</dbReference>
<dbReference type="Pfam" id="PF01179">
    <property type="entry name" value="Cu_amine_oxid"/>
    <property type="match status" value="1"/>
</dbReference>
<feature type="modified residue" description="2',4',5'-topaquinone" evidence="7">
    <location>
        <position position="482"/>
    </location>
</feature>
<dbReference type="InterPro" id="IPR036460">
    <property type="entry name" value="Cu_amine_oxidase_C_sf"/>
</dbReference>
<comment type="caution">
    <text evidence="13">The sequence shown here is derived from an EMBL/GenBank/DDBJ whole genome shotgun (WGS) entry which is preliminary data.</text>
</comment>
<dbReference type="OrthoDB" id="5379943at2759"/>
<evidence type="ECO:0000256" key="5">
    <source>
        <dbReference type="ARBA" id="ARBA00023008"/>
    </source>
</evidence>
<feature type="domain" description="Copper amine oxidase N2-terminal" evidence="11">
    <location>
        <begin position="65"/>
        <end position="149"/>
    </location>
</feature>
<dbReference type="GO" id="GO:0008131">
    <property type="term" value="F:primary methylamine oxidase activity"/>
    <property type="evidence" value="ECO:0007669"/>
    <property type="project" value="InterPro"/>
</dbReference>
<name>A0A2T7NEZ0_POMCA</name>
<dbReference type="SUPFAM" id="SSF54416">
    <property type="entry name" value="Amine oxidase N-terminal region"/>
    <property type="match status" value="2"/>
</dbReference>
<dbReference type="EC" id="1.4.3.-" evidence="8"/>
<keyword evidence="9" id="KW-0732">Signal</keyword>
<organism evidence="13 14">
    <name type="scientific">Pomacea canaliculata</name>
    <name type="common">Golden apple snail</name>
    <dbReference type="NCBI Taxonomy" id="400727"/>
    <lineage>
        <taxon>Eukaryota</taxon>
        <taxon>Metazoa</taxon>
        <taxon>Spiralia</taxon>
        <taxon>Lophotrochozoa</taxon>
        <taxon>Mollusca</taxon>
        <taxon>Gastropoda</taxon>
        <taxon>Caenogastropoda</taxon>
        <taxon>Architaenioglossa</taxon>
        <taxon>Ampullarioidea</taxon>
        <taxon>Ampullariidae</taxon>
        <taxon>Pomacea</taxon>
    </lineage>
</organism>
<feature type="signal peptide" evidence="9">
    <location>
        <begin position="1"/>
        <end position="29"/>
    </location>
</feature>
<evidence type="ECO:0000259" key="10">
    <source>
        <dbReference type="Pfam" id="PF01179"/>
    </source>
</evidence>